<organism evidence="6 7">
    <name type="scientific">Candidatus Thiodiazotropha endoloripes</name>
    <dbReference type="NCBI Taxonomy" id="1818881"/>
    <lineage>
        <taxon>Bacteria</taxon>
        <taxon>Pseudomonadati</taxon>
        <taxon>Pseudomonadota</taxon>
        <taxon>Gammaproteobacteria</taxon>
        <taxon>Chromatiales</taxon>
        <taxon>Sedimenticolaceae</taxon>
        <taxon>Candidatus Thiodiazotropha</taxon>
    </lineage>
</organism>
<keyword evidence="4" id="KW-0411">Iron-sulfur</keyword>
<evidence type="ECO:0000256" key="1">
    <source>
        <dbReference type="ARBA" id="ARBA00022714"/>
    </source>
</evidence>
<dbReference type="InterPro" id="IPR018967">
    <property type="entry name" value="FeS-contain_CDGSH-typ"/>
</dbReference>
<dbReference type="AlphaFoldDB" id="A0A1E2UN17"/>
<dbReference type="Pfam" id="PF09360">
    <property type="entry name" value="zf-CDGSH"/>
    <property type="match status" value="2"/>
</dbReference>
<sequence length="216" mass="23345">MAKKQVFRYKGTEIDVTWEERLCIHIGECGYSQGELFVAGRDPWCKPDLSSPAEVEEVVARCPSGSLVCRNKQDQVTETAAAENTVTVSYQGPYFVTGDLAIEGVPEDMPGVRFRAALCRCGLSKNKPYCDNSHEGSFKDYGAVGETGEPLKQKGGQLKITPLEDGPLLLSGSVTVKASSGRSAWQGEKLALCRCGASKNKPFCDGTHNAIGFKTE</sequence>
<gene>
    <name evidence="6" type="ORF">A3196_03680</name>
</gene>
<keyword evidence="7" id="KW-1185">Reference proteome</keyword>
<dbReference type="SMART" id="SM00704">
    <property type="entry name" value="ZnF_CDGSH"/>
    <property type="match status" value="2"/>
</dbReference>
<feature type="domain" description="Iron-binding zinc finger CDGSH type" evidence="5">
    <location>
        <begin position="99"/>
        <end position="140"/>
    </location>
</feature>
<evidence type="ECO:0000256" key="2">
    <source>
        <dbReference type="ARBA" id="ARBA00022723"/>
    </source>
</evidence>
<dbReference type="GO" id="GO:0005737">
    <property type="term" value="C:cytoplasm"/>
    <property type="evidence" value="ECO:0007669"/>
    <property type="project" value="UniProtKB-ARBA"/>
</dbReference>
<dbReference type="PANTHER" id="PTHR46491">
    <property type="entry name" value="CDGSH IRON SULFUR DOMAIN PROTEIN HOMOLOG"/>
    <property type="match status" value="1"/>
</dbReference>
<accession>A0A1E2UN17</accession>
<evidence type="ECO:0000313" key="6">
    <source>
        <dbReference type="EMBL" id="ODB95935.1"/>
    </source>
</evidence>
<feature type="domain" description="Iron-binding zinc finger CDGSH type" evidence="5">
    <location>
        <begin position="177"/>
        <end position="214"/>
    </location>
</feature>
<keyword evidence="1" id="KW-0001">2Fe-2S</keyword>
<dbReference type="STRING" id="1818881.A3196_03680"/>
<dbReference type="InterPro" id="IPR052950">
    <property type="entry name" value="CISD"/>
</dbReference>
<dbReference type="EMBL" id="LVJZ01000003">
    <property type="protein sequence ID" value="ODB95935.1"/>
    <property type="molecule type" value="Genomic_DNA"/>
</dbReference>
<dbReference type="GO" id="GO:0046872">
    <property type="term" value="F:metal ion binding"/>
    <property type="evidence" value="ECO:0007669"/>
    <property type="project" value="UniProtKB-KW"/>
</dbReference>
<name>A0A1E2UN17_9GAMM</name>
<evidence type="ECO:0000256" key="3">
    <source>
        <dbReference type="ARBA" id="ARBA00023004"/>
    </source>
</evidence>
<dbReference type="PANTHER" id="PTHR46491:SF3">
    <property type="entry name" value="CDGSH IRON-SULFUR DOMAIN-CONTAINING PROTEIN 3, MITOCHONDRIAL"/>
    <property type="match status" value="1"/>
</dbReference>
<dbReference type="InterPro" id="IPR010693">
    <property type="entry name" value="Divergent_4Fe-4S_mono-cluster"/>
</dbReference>
<evidence type="ECO:0000259" key="5">
    <source>
        <dbReference type="SMART" id="SM00704"/>
    </source>
</evidence>
<dbReference type="Gene3D" id="3.40.5.90">
    <property type="entry name" value="CDGSH iron-sulfur domain, mitoNEET-type"/>
    <property type="match status" value="2"/>
</dbReference>
<evidence type="ECO:0000313" key="7">
    <source>
        <dbReference type="Proteomes" id="UP000094849"/>
    </source>
</evidence>
<evidence type="ECO:0000256" key="4">
    <source>
        <dbReference type="ARBA" id="ARBA00023014"/>
    </source>
</evidence>
<dbReference type="Pfam" id="PF06902">
    <property type="entry name" value="Fer4_19"/>
    <property type="match status" value="1"/>
</dbReference>
<protein>
    <recommendedName>
        <fullName evidence="5">Iron-binding zinc finger CDGSH type domain-containing protein</fullName>
    </recommendedName>
</protein>
<dbReference type="RefSeq" id="WP_069024155.1">
    <property type="nucleotide sequence ID" value="NZ_LVJZ01000003.1"/>
</dbReference>
<comment type="caution">
    <text evidence="6">The sequence shown here is derived from an EMBL/GenBank/DDBJ whole genome shotgun (WGS) entry which is preliminary data.</text>
</comment>
<keyword evidence="3" id="KW-0408">Iron</keyword>
<dbReference type="InterPro" id="IPR042216">
    <property type="entry name" value="MitoNEET_CISD"/>
</dbReference>
<proteinExistence type="predicted"/>
<dbReference type="Proteomes" id="UP000094849">
    <property type="component" value="Unassembled WGS sequence"/>
</dbReference>
<keyword evidence="2" id="KW-0479">Metal-binding</keyword>
<reference evidence="6 7" key="1">
    <citation type="submission" date="2016-03" db="EMBL/GenBank/DDBJ databases">
        <title>Chemosynthetic sulphur-oxidizing symbionts of marine invertebrate animals are capable of nitrogen fixation.</title>
        <authorList>
            <person name="Petersen J.M."/>
            <person name="Kemper A."/>
            <person name="Gruber-Vodicka H."/>
            <person name="Cardini U."/>
            <person name="Geest Mvander."/>
            <person name="Kleiner M."/>
            <person name="Bulgheresi S."/>
            <person name="Fussmann M."/>
            <person name="Herbold C."/>
            <person name="Seah B.K.B."/>
            <person name="Antony C.Paul."/>
            <person name="Liu D."/>
            <person name="Belitz A."/>
            <person name="Weber M."/>
        </authorList>
    </citation>
    <scope>NUCLEOTIDE SEQUENCE [LARGE SCALE GENOMIC DNA]</scope>
    <source>
        <strain evidence="6">G_D</strain>
    </source>
</reference>
<dbReference type="GO" id="GO:0051537">
    <property type="term" value="F:2 iron, 2 sulfur cluster binding"/>
    <property type="evidence" value="ECO:0007669"/>
    <property type="project" value="UniProtKB-KW"/>
</dbReference>